<proteinExistence type="predicted"/>
<sequence>MSGFATCPACACLWANGSGKSTLFDVFGFLKDALAGNVRTALQKRGGFKEVVTRGCIDQPIVFTLQFRLAIGGVERLVTYVLEIKLVKGYQKVAGVRKISPHLSLNTNKSVSFQHLLSGLQAYLERIEVA</sequence>
<evidence type="ECO:0000313" key="2">
    <source>
        <dbReference type="Proteomes" id="UP001163255"/>
    </source>
</evidence>
<dbReference type="RefSeq" id="WP_262595522.1">
    <property type="nucleotide sequence ID" value="NZ_CP103300.1"/>
</dbReference>
<keyword evidence="2" id="KW-1185">Reference proteome</keyword>
<dbReference type="EMBL" id="CP103300">
    <property type="protein sequence ID" value="UYM14118.1"/>
    <property type="molecule type" value="Genomic_DNA"/>
</dbReference>
<gene>
    <name evidence="1" type="ORF">NX720_14505</name>
</gene>
<evidence type="ECO:0008006" key="3">
    <source>
        <dbReference type="Google" id="ProtNLM"/>
    </source>
</evidence>
<name>A0ABY6GN16_9GAMM</name>
<evidence type="ECO:0000313" key="1">
    <source>
        <dbReference type="EMBL" id="UYM14118.1"/>
    </source>
</evidence>
<protein>
    <recommendedName>
        <fullName evidence="3">Rad50/SbcC-type AAA domain-containing protein</fullName>
    </recommendedName>
</protein>
<dbReference type="Proteomes" id="UP001163255">
    <property type="component" value="Chromosome"/>
</dbReference>
<accession>A0ABY6GN16</accession>
<reference evidence="1" key="1">
    <citation type="submission" date="2022-10" db="EMBL/GenBank/DDBJ databases">
        <title>Completed Genome Sequence of two octocoral isolated bacterium, Endozoicomonas euniceicola EF212T and Endozoicomonas gorgoniicola PS125T.</title>
        <authorList>
            <person name="Chiou Y.-J."/>
            <person name="Chen Y.-H."/>
        </authorList>
    </citation>
    <scope>NUCLEOTIDE SEQUENCE</scope>
    <source>
        <strain evidence="1">EF212</strain>
    </source>
</reference>
<organism evidence="1 2">
    <name type="scientific">Endozoicomonas euniceicola</name>
    <dbReference type="NCBI Taxonomy" id="1234143"/>
    <lineage>
        <taxon>Bacteria</taxon>
        <taxon>Pseudomonadati</taxon>
        <taxon>Pseudomonadota</taxon>
        <taxon>Gammaproteobacteria</taxon>
        <taxon>Oceanospirillales</taxon>
        <taxon>Endozoicomonadaceae</taxon>
        <taxon>Endozoicomonas</taxon>
    </lineage>
</organism>